<keyword evidence="6" id="KW-1185">Reference proteome</keyword>
<organism evidence="5 6">
    <name type="scientific">Alkaliphilus pronyensis</name>
    <dbReference type="NCBI Taxonomy" id="1482732"/>
    <lineage>
        <taxon>Bacteria</taxon>
        <taxon>Bacillati</taxon>
        <taxon>Bacillota</taxon>
        <taxon>Clostridia</taxon>
        <taxon>Peptostreptococcales</taxon>
        <taxon>Natronincolaceae</taxon>
        <taxon>Alkaliphilus</taxon>
    </lineage>
</organism>
<name>A0A6I0EYT0_9FIRM</name>
<dbReference type="CDD" id="cd01392">
    <property type="entry name" value="HTH_LacI"/>
    <property type="match status" value="1"/>
</dbReference>
<dbReference type="PROSITE" id="PS00356">
    <property type="entry name" value="HTH_LACI_1"/>
    <property type="match status" value="1"/>
</dbReference>
<protein>
    <submittedName>
        <fullName evidence="5">LacI family transcriptional regulator</fullName>
    </submittedName>
</protein>
<feature type="domain" description="HTH lacI-type" evidence="4">
    <location>
        <begin position="3"/>
        <end position="57"/>
    </location>
</feature>
<gene>
    <name evidence="5" type="ORF">F8154_09705</name>
</gene>
<dbReference type="PANTHER" id="PTHR30146:SF109">
    <property type="entry name" value="HTH-TYPE TRANSCRIPTIONAL REGULATOR GALS"/>
    <property type="match status" value="1"/>
</dbReference>
<evidence type="ECO:0000313" key="5">
    <source>
        <dbReference type="EMBL" id="KAB3534100.1"/>
    </source>
</evidence>
<comment type="caution">
    <text evidence="5">The sequence shown here is derived from an EMBL/GenBank/DDBJ whole genome shotgun (WGS) entry which is preliminary data.</text>
</comment>
<dbReference type="AlphaFoldDB" id="A0A6I0EYT0"/>
<dbReference type="Gene3D" id="1.10.260.40">
    <property type="entry name" value="lambda repressor-like DNA-binding domains"/>
    <property type="match status" value="1"/>
</dbReference>
<dbReference type="InterPro" id="IPR028082">
    <property type="entry name" value="Peripla_BP_I"/>
</dbReference>
<dbReference type="GO" id="GO:0000976">
    <property type="term" value="F:transcription cis-regulatory region binding"/>
    <property type="evidence" value="ECO:0007669"/>
    <property type="project" value="TreeGrafter"/>
</dbReference>
<evidence type="ECO:0000259" key="4">
    <source>
        <dbReference type="PROSITE" id="PS50932"/>
    </source>
</evidence>
<dbReference type="OrthoDB" id="9788209at2"/>
<dbReference type="SUPFAM" id="SSF53822">
    <property type="entry name" value="Periplasmic binding protein-like I"/>
    <property type="match status" value="1"/>
</dbReference>
<dbReference type="EMBL" id="WBZC01000032">
    <property type="protein sequence ID" value="KAB3534100.1"/>
    <property type="molecule type" value="Genomic_DNA"/>
</dbReference>
<accession>A0A6I0EYT0</accession>
<proteinExistence type="predicted"/>
<dbReference type="CDD" id="cd06294">
    <property type="entry name" value="PBP1_MalR-like"/>
    <property type="match status" value="1"/>
</dbReference>
<dbReference type="Pfam" id="PF13377">
    <property type="entry name" value="Peripla_BP_3"/>
    <property type="match status" value="1"/>
</dbReference>
<keyword evidence="3" id="KW-0804">Transcription</keyword>
<keyword evidence="2" id="KW-0238">DNA-binding</keyword>
<dbReference type="SMART" id="SM00354">
    <property type="entry name" value="HTH_LACI"/>
    <property type="match status" value="1"/>
</dbReference>
<dbReference type="InterPro" id="IPR010982">
    <property type="entry name" value="Lambda_DNA-bd_dom_sf"/>
</dbReference>
<dbReference type="SUPFAM" id="SSF47413">
    <property type="entry name" value="lambda repressor-like DNA-binding domains"/>
    <property type="match status" value="1"/>
</dbReference>
<evidence type="ECO:0000256" key="1">
    <source>
        <dbReference type="ARBA" id="ARBA00023015"/>
    </source>
</evidence>
<dbReference type="PROSITE" id="PS50932">
    <property type="entry name" value="HTH_LACI_2"/>
    <property type="match status" value="1"/>
</dbReference>
<sequence>MKVTIKEVAKYAEVSPSTVSRALKNSPLISQGTKERINEIVKELGYHPNEIARSLANKSSHTLGMILPASAEDSLINPFFTQFILGVTRYLESQHYSLLLSSAKNEEEELQQITRTVNSKRVDGIILMTVRENDKNIEYLMENKFPFVVVGNPKKRDEVLWVDNNNQKAMFEVTEELIKTGHKKIAFLGGSKKLKVTKNRFKGYMEALQKYNIQLDNTIVLEVGFCEKEGYLSTQKLLKSNKTVDAIVTTDDLIAYGSMRAVKELGYRIPDDISITGFNNTVLAQYLFPSLTSVEINSSELGFNAAKLLLASLSDELLNENFYMVKTQLIKRNSSK</sequence>
<evidence type="ECO:0000256" key="3">
    <source>
        <dbReference type="ARBA" id="ARBA00023163"/>
    </source>
</evidence>
<dbReference type="InterPro" id="IPR000843">
    <property type="entry name" value="HTH_LacI"/>
</dbReference>
<dbReference type="Proteomes" id="UP000432715">
    <property type="component" value="Unassembled WGS sequence"/>
</dbReference>
<keyword evidence="1" id="KW-0805">Transcription regulation</keyword>
<reference evidence="5 6" key="1">
    <citation type="submission" date="2019-10" db="EMBL/GenBank/DDBJ databases">
        <title>Alkaliphilus serpentinus sp. nov. and Alkaliphilus pronyensis sp. nov., two novel anaerobic alkaliphilic species isolated from the serpentinized-hosted hydrothermal field of the Prony Bay (New Caledonia).</title>
        <authorList>
            <person name="Postec A."/>
        </authorList>
    </citation>
    <scope>NUCLEOTIDE SEQUENCE [LARGE SCALE GENOMIC DNA]</scope>
    <source>
        <strain evidence="5 6">LacV</strain>
    </source>
</reference>
<dbReference type="Gene3D" id="3.40.50.2300">
    <property type="match status" value="2"/>
</dbReference>
<evidence type="ECO:0000256" key="2">
    <source>
        <dbReference type="ARBA" id="ARBA00023125"/>
    </source>
</evidence>
<dbReference type="RefSeq" id="WP_151861423.1">
    <property type="nucleotide sequence ID" value="NZ_WBZC01000032.1"/>
</dbReference>
<evidence type="ECO:0000313" key="6">
    <source>
        <dbReference type="Proteomes" id="UP000432715"/>
    </source>
</evidence>
<dbReference type="InterPro" id="IPR046335">
    <property type="entry name" value="LacI/GalR-like_sensor"/>
</dbReference>
<dbReference type="PANTHER" id="PTHR30146">
    <property type="entry name" value="LACI-RELATED TRANSCRIPTIONAL REPRESSOR"/>
    <property type="match status" value="1"/>
</dbReference>
<dbReference type="Pfam" id="PF00356">
    <property type="entry name" value="LacI"/>
    <property type="match status" value="1"/>
</dbReference>
<dbReference type="GO" id="GO:0003700">
    <property type="term" value="F:DNA-binding transcription factor activity"/>
    <property type="evidence" value="ECO:0007669"/>
    <property type="project" value="TreeGrafter"/>
</dbReference>